<gene>
    <name evidence="1" type="ORF">K3G42_016812</name>
</gene>
<dbReference type="EMBL" id="CM037627">
    <property type="protein sequence ID" value="KAH7989962.1"/>
    <property type="molecule type" value="Genomic_DNA"/>
</dbReference>
<organism evidence="1 2">
    <name type="scientific">Sphaerodactylus townsendi</name>
    <dbReference type="NCBI Taxonomy" id="933632"/>
    <lineage>
        <taxon>Eukaryota</taxon>
        <taxon>Metazoa</taxon>
        <taxon>Chordata</taxon>
        <taxon>Craniata</taxon>
        <taxon>Vertebrata</taxon>
        <taxon>Euteleostomi</taxon>
        <taxon>Lepidosauria</taxon>
        <taxon>Squamata</taxon>
        <taxon>Bifurcata</taxon>
        <taxon>Gekkota</taxon>
        <taxon>Sphaerodactylidae</taxon>
        <taxon>Sphaerodactylus</taxon>
    </lineage>
</organism>
<proteinExistence type="predicted"/>
<sequence>MWRLFHSQEIARDTERMEYYRAMQRMAQDMENFLFGCRPSNSSHKTFQGQLLNQLPNQLSLHRQLSQGHKLRCLREEVSVPLLPAQAPPLPGPAVPPGGPPMQYYPYGLPPP</sequence>
<accession>A0ACB8ED32</accession>
<keyword evidence="2" id="KW-1185">Reference proteome</keyword>
<protein>
    <submittedName>
        <fullName evidence="1">Uncharacterized protein</fullName>
    </submittedName>
</protein>
<reference evidence="1" key="1">
    <citation type="submission" date="2021-08" db="EMBL/GenBank/DDBJ databases">
        <title>The first chromosome-level gecko genome reveals the dynamic sex chromosomes of Neotropical dwarf geckos (Sphaerodactylidae: Sphaerodactylus).</title>
        <authorList>
            <person name="Pinto B.J."/>
            <person name="Keating S.E."/>
            <person name="Gamble T."/>
        </authorList>
    </citation>
    <scope>NUCLEOTIDE SEQUENCE</scope>
    <source>
        <strain evidence="1">TG3544</strain>
    </source>
</reference>
<name>A0ACB8ED32_9SAUR</name>
<evidence type="ECO:0000313" key="1">
    <source>
        <dbReference type="EMBL" id="KAH7989962.1"/>
    </source>
</evidence>
<dbReference type="Proteomes" id="UP000827872">
    <property type="component" value="Linkage Group LG14"/>
</dbReference>
<evidence type="ECO:0000313" key="2">
    <source>
        <dbReference type="Proteomes" id="UP000827872"/>
    </source>
</evidence>
<comment type="caution">
    <text evidence="1">The sequence shown here is derived from an EMBL/GenBank/DDBJ whole genome shotgun (WGS) entry which is preliminary data.</text>
</comment>